<dbReference type="AlphaFoldDB" id="A0A256ADJ1"/>
<reference evidence="2 3" key="1">
    <citation type="submission" date="2017-07" db="EMBL/GenBank/DDBJ databases">
        <title>Flavobacterium cyanobacteriorum sp. nov., isolated from cyanobacterial aggregates in a eutrophic lake.</title>
        <authorList>
            <person name="Cai H."/>
        </authorList>
    </citation>
    <scope>NUCLEOTIDE SEQUENCE [LARGE SCALE GENOMIC DNA]</scope>
    <source>
        <strain evidence="2 3">TH167</strain>
    </source>
</reference>
<dbReference type="RefSeq" id="WP_094484780.1">
    <property type="nucleotide sequence ID" value="NZ_NOXX01000019.1"/>
</dbReference>
<keyword evidence="1" id="KW-0732">Signal</keyword>
<sequence>MKKFIILSSLLLLSTKILAQSSGIATYKIYLNFSPEALEADKKFLLLRNAEAAAKDVRFELRFNAERSNFNEVENASIDKVTLNTIRSLAGADKLIAIDNKDKKILIEVKENKLLFDKNEFVIEEPLAFKWNISTEVKQIGKYKCFKATTTKDVDLGTRIVTETVTAYFCPEIPVPYGPGIYGSLPGLIIELQEKNSAFVLEEIKFRNIEDSEFVIPKGRTVLSRKQYIDVVNKRFETLKELSKQ</sequence>
<protein>
    <recommendedName>
        <fullName evidence="4">GLPGLI family protein</fullName>
    </recommendedName>
</protein>
<dbReference type="InterPro" id="IPR005901">
    <property type="entry name" value="GLPGLI"/>
</dbReference>
<evidence type="ECO:0000313" key="2">
    <source>
        <dbReference type="EMBL" id="OYQ51782.1"/>
    </source>
</evidence>
<evidence type="ECO:0000256" key="1">
    <source>
        <dbReference type="SAM" id="SignalP"/>
    </source>
</evidence>
<feature type="chain" id="PRO_5012016266" description="GLPGLI family protein" evidence="1">
    <location>
        <begin position="20"/>
        <end position="245"/>
    </location>
</feature>
<evidence type="ECO:0000313" key="3">
    <source>
        <dbReference type="Proteomes" id="UP000216035"/>
    </source>
</evidence>
<organism evidence="2 3">
    <name type="scientific">Flavobacterium aurantiibacter</name>
    <dbReference type="NCBI Taxonomy" id="2023067"/>
    <lineage>
        <taxon>Bacteria</taxon>
        <taxon>Pseudomonadati</taxon>
        <taxon>Bacteroidota</taxon>
        <taxon>Flavobacteriia</taxon>
        <taxon>Flavobacteriales</taxon>
        <taxon>Flavobacteriaceae</taxon>
        <taxon>Flavobacterium</taxon>
    </lineage>
</organism>
<feature type="signal peptide" evidence="1">
    <location>
        <begin position="1"/>
        <end position="19"/>
    </location>
</feature>
<gene>
    <name evidence="2" type="ORF">CHX27_00175</name>
</gene>
<name>A0A256ADJ1_9FLAO</name>
<dbReference type="EMBL" id="NOXX01000019">
    <property type="protein sequence ID" value="OYQ51782.1"/>
    <property type="molecule type" value="Genomic_DNA"/>
</dbReference>
<accession>A0A256ADJ1</accession>
<comment type="caution">
    <text evidence="2">The sequence shown here is derived from an EMBL/GenBank/DDBJ whole genome shotgun (WGS) entry which is preliminary data.</text>
</comment>
<evidence type="ECO:0008006" key="4">
    <source>
        <dbReference type="Google" id="ProtNLM"/>
    </source>
</evidence>
<dbReference type="NCBIfam" id="TIGR01200">
    <property type="entry name" value="GLPGLI"/>
    <property type="match status" value="1"/>
</dbReference>
<keyword evidence="3" id="KW-1185">Reference proteome</keyword>
<proteinExistence type="predicted"/>
<dbReference type="Pfam" id="PF09697">
    <property type="entry name" value="Porph_ging"/>
    <property type="match status" value="1"/>
</dbReference>
<dbReference type="OrthoDB" id="1429333at2"/>
<dbReference type="Proteomes" id="UP000216035">
    <property type="component" value="Unassembled WGS sequence"/>
</dbReference>